<dbReference type="InterPro" id="IPR001079">
    <property type="entry name" value="Galectin_CRD"/>
</dbReference>
<dbReference type="AlphaFoldDB" id="W0NR26"/>
<feature type="domain" description="Galectin" evidence="2">
    <location>
        <begin position="426"/>
        <end position="553"/>
    </location>
</feature>
<sequence>MSYNYTKFDTPLLEHIPGGLHPGKMFTIKGFTQYGFQRVSINLQSDSSDDAVIAFHLNPRLDSNEVCCNTYDGGWGDEQLHSEYFPFNEGQRFTLRIVVGEHAYRVFVNGSFFLEFEHRVCYDTVRWLRISDGLELHEVIMQDYVKVPYVGTIENGMAIGKAIEIKGVPTFDDESGPNATRFSFNFCYEGENDDFIGLHFNPRPDGETVVLNNYNDGWGEEQIVEYNPFRPWTMFNLMFVATEEGMRIFLDHKLFAVYPYRCGVHEMRYLHIKGSVSIASVQYLEPLPNDFMKEIPSGLQPKDVIKVKGMMHPHGERVFINLKSGDEIPFHFNPRHDEGEVVMNNYSTSDEWGEEVREPLPSCFMDLIPFEVKIKVRKDKFKIYVNERSYAKFYVRQDIDHVYAINTGGDASFYQVKILRRMEPPYIEELPSPLDYGRWIHVTGAVIKHQERFHIDLHSGDNIAMHFNPRIPDQVVVRNSYLDGEWGEEDRENDYFPFEESEPFDIFISCQPDAYKIYINGVFFADYPHRFPCQSVTHLLVGEGAHFFEPEIL</sequence>
<evidence type="ECO:0000256" key="1">
    <source>
        <dbReference type="ARBA" id="ARBA00022734"/>
    </source>
</evidence>
<protein>
    <submittedName>
        <fullName evidence="3">Tandem-repeat galectin</fullName>
    </submittedName>
</protein>
<dbReference type="EMBL" id="KF907828">
    <property type="protein sequence ID" value="AHG53998.1"/>
    <property type="molecule type" value="mRNA"/>
</dbReference>
<dbReference type="CDD" id="cd00070">
    <property type="entry name" value="GLECT"/>
    <property type="match status" value="4"/>
</dbReference>
<feature type="domain" description="Galectin" evidence="2">
    <location>
        <begin position="149"/>
        <end position="284"/>
    </location>
</feature>
<dbReference type="InterPro" id="IPR044156">
    <property type="entry name" value="Galectin-like"/>
</dbReference>
<keyword evidence="1" id="KW-0430">Lectin</keyword>
<dbReference type="Pfam" id="PF00337">
    <property type="entry name" value="Gal-bind_lectin"/>
    <property type="match status" value="4"/>
</dbReference>
<name>W0NR26_EUPSC</name>
<accession>W0NR26</accession>
<dbReference type="SMART" id="SM00276">
    <property type="entry name" value="GLECT"/>
    <property type="match status" value="4"/>
</dbReference>
<dbReference type="SUPFAM" id="SSF49899">
    <property type="entry name" value="Concanavalin A-like lectins/glucanases"/>
    <property type="match status" value="4"/>
</dbReference>
<dbReference type="SMART" id="SM00908">
    <property type="entry name" value="Gal-bind_lectin"/>
    <property type="match status" value="4"/>
</dbReference>
<dbReference type="GO" id="GO:0030246">
    <property type="term" value="F:carbohydrate binding"/>
    <property type="evidence" value="ECO:0007669"/>
    <property type="project" value="UniProtKB-KW"/>
</dbReference>
<dbReference type="Gene3D" id="2.60.120.200">
    <property type="match status" value="4"/>
</dbReference>
<dbReference type="InterPro" id="IPR013320">
    <property type="entry name" value="ConA-like_dom_sf"/>
</dbReference>
<evidence type="ECO:0000313" key="3">
    <source>
        <dbReference type="EMBL" id="AHG53998.1"/>
    </source>
</evidence>
<organism evidence="3">
    <name type="scientific">Euprymna scolopes</name>
    <name type="common">Hawaiian bobtail squid</name>
    <dbReference type="NCBI Taxonomy" id="6613"/>
    <lineage>
        <taxon>Eukaryota</taxon>
        <taxon>Metazoa</taxon>
        <taxon>Spiralia</taxon>
        <taxon>Lophotrochozoa</taxon>
        <taxon>Mollusca</taxon>
        <taxon>Cephalopoda</taxon>
        <taxon>Coleoidea</taxon>
        <taxon>Decapodiformes</taxon>
        <taxon>Sepiida</taxon>
        <taxon>Sepiolidae</taxon>
        <taxon>Sepiolinae</taxon>
        <taxon>Euprymna</taxon>
    </lineage>
</organism>
<dbReference type="PROSITE" id="PS51304">
    <property type="entry name" value="GALECTIN"/>
    <property type="match status" value="4"/>
</dbReference>
<feature type="domain" description="Galectin" evidence="2">
    <location>
        <begin position="291"/>
        <end position="419"/>
    </location>
</feature>
<reference evidence="3" key="1">
    <citation type="submission" date="2013-11" db="EMBL/GenBank/DDBJ databases">
        <authorList>
            <person name="Castillo M.G."/>
            <person name="Sanchez E.E."/>
            <person name="Minser K."/>
            <person name="Dunn B."/>
        </authorList>
    </citation>
    <scope>NUCLEOTIDE SEQUENCE</scope>
</reference>
<evidence type="ECO:0000259" key="2">
    <source>
        <dbReference type="PROSITE" id="PS51304"/>
    </source>
</evidence>
<dbReference type="PANTHER" id="PTHR11346">
    <property type="entry name" value="GALECTIN"/>
    <property type="match status" value="1"/>
</dbReference>
<proteinExistence type="evidence at transcript level"/>
<dbReference type="PANTHER" id="PTHR11346:SF176">
    <property type="entry name" value="32 KDA BETA-GALACTOSIDE-BINDING LECTIN LEC-3"/>
    <property type="match status" value="1"/>
</dbReference>
<feature type="domain" description="Galectin" evidence="2">
    <location>
        <begin position="12"/>
        <end position="142"/>
    </location>
</feature>